<dbReference type="GO" id="GO:0005085">
    <property type="term" value="F:guanyl-nucleotide exchange factor activity"/>
    <property type="evidence" value="ECO:0007669"/>
    <property type="project" value="UniProtKB-KW"/>
</dbReference>
<sequence>MLAIKRVPTVVSVNQDCGSVSRDCLQSCFLTGFDLPLFKYTKKMKTTELQLLGDEEVPSSPPTIERSFLGTLLLSKWEERASQGLFRYDVTACESRVLSGNYGFIAQLNEGRHLKKRLTEFRVDQVLQEFDPKKFNFSKVNRNEVLFQFGEGEEAGYYDITPILSSPDFVLINVSPIEYGHVLLVPRLFDFVPQRLCANDLLLALYFTAEVDCPYFRVGYNSLGAFATINHLHFQAYYLAYPFPVECASITRINKGSLKSSLRISELVDYPVKGVVYESMDLNEIAISVASTCQELELRNIPFNLLICDCGTRVFLFPQCFARKQALHQVSQKVLDTQVNPAAWEIGGHIVLKRKEDYEHATEEFVTALLAEVSLSDPDFQDVKNIICK</sequence>
<evidence type="ECO:0000259" key="14">
    <source>
        <dbReference type="Pfam" id="PF26217"/>
    </source>
</evidence>
<protein>
    <recommendedName>
        <fullName evidence="6">GDP-D-glucose phosphorylase 1</fullName>
        <ecNumber evidence="5">2.7.7.78</ecNumber>
    </recommendedName>
</protein>
<comment type="similarity">
    <text evidence="4">Belongs to the GDPGP1 family.</text>
</comment>
<feature type="domain" description="GDPGP1-like N-terminal" evidence="14">
    <location>
        <begin position="69"/>
        <end position="237"/>
    </location>
</feature>
<dbReference type="EMBL" id="GL377565">
    <property type="protein sequence ID" value="EFJ38457.1"/>
    <property type="molecule type" value="Genomic_DNA"/>
</dbReference>
<gene>
    <name evidence="15" type="ORF">SELMODRAFT_139516</name>
</gene>
<comment type="subcellular location">
    <subcellularLocation>
        <location evidence="3">Cytoplasm</location>
    </subcellularLocation>
</comment>
<evidence type="ECO:0000259" key="13">
    <source>
        <dbReference type="Pfam" id="PF26216"/>
    </source>
</evidence>
<dbReference type="HOGENOM" id="CLU_041964_1_0_1"/>
<keyword evidence="9" id="KW-0808">Transferase</keyword>
<proteinExistence type="inferred from homology"/>
<evidence type="ECO:0000256" key="10">
    <source>
        <dbReference type="ARBA" id="ARBA00022695"/>
    </source>
</evidence>
<keyword evidence="10" id="KW-0548">Nucleotidyltransferase</keyword>
<dbReference type="InterPro" id="IPR058866">
    <property type="entry name" value="GDPGP1_N"/>
</dbReference>
<comment type="function">
    <text evidence="2">Specific and highly efficient GDP-D-glucose phosphorylase regulating the levels of GDP-D-glucose in cells.</text>
</comment>
<keyword evidence="8" id="KW-0344">Guanine-nucleotide releasing factor</keyword>
<dbReference type="Gramene" id="EFJ38457">
    <property type="protein sequence ID" value="EFJ38457"/>
    <property type="gene ID" value="SELMODRAFT_139516"/>
</dbReference>
<dbReference type="STRING" id="88036.D8QQH0"/>
<dbReference type="KEGG" id="smo:SELMODRAFT_139516"/>
<feature type="domain" description="GDPGP1-like C-terminal" evidence="13">
    <location>
        <begin position="244"/>
        <end position="389"/>
    </location>
</feature>
<reference evidence="15 16" key="1">
    <citation type="journal article" date="2011" name="Science">
        <title>The Selaginella genome identifies genetic changes associated with the evolution of vascular plants.</title>
        <authorList>
            <person name="Banks J.A."/>
            <person name="Nishiyama T."/>
            <person name="Hasebe M."/>
            <person name="Bowman J.L."/>
            <person name="Gribskov M."/>
            <person name="dePamphilis C."/>
            <person name="Albert V.A."/>
            <person name="Aono N."/>
            <person name="Aoyama T."/>
            <person name="Ambrose B.A."/>
            <person name="Ashton N.W."/>
            <person name="Axtell M.J."/>
            <person name="Barker E."/>
            <person name="Barker M.S."/>
            <person name="Bennetzen J.L."/>
            <person name="Bonawitz N.D."/>
            <person name="Chapple C."/>
            <person name="Cheng C."/>
            <person name="Correa L.G."/>
            <person name="Dacre M."/>
            <person name="DeBarry J."/>
            <person name="Dreyer I."/>
            <person name="Elias M."/>
            <person name="Engstrom E.M."/>
            <person name="Estelle M."/>
            <person name="Feng L."/>
            <person name="Finet C."/>
            <person name="Floyd S.K."/>
            <person name="Frommer W.B."/>
            <person name="Fujita T."/>
            <person name="Gramzow L."/>
            <person name="Gutensohn M."/>
            <person name="Harholt J."/>
            <person name="Hattori M."/>
            <person name="Heyl A."/>
            <person name="Hirai T."/>
            <person name="Hiwatashi Y."/>
            <person name="Ishikawa M."/>
            <person name="Iwata M."/>
            <person name="Karol K.G."/>
            <person name="Koehler B."/>
            <person name="Kolukisaoglu U."/>
            <person name="Kubo M."/>
            <person name="Kurata T."/>
            <person name="Lalonde S."/>
            <person name="Li K."/>
            <person name="Li Y."/>
            <person name="Litt A."/>
            <person name="Lyons E."/>
            <person name="Manning G."/>
            <person name="Maruyama T."/>
            <person name="Michael T.P."/>
            <person name="Mikami K."/>
            <person name="Miyazaki S."/>
            <person name="Morinaga S."/>
            <person name="Murata T."/>
            <person name="Mueller-Roeber B."/>
            <person name="Nelson D.R."/>
            <person name="Obara M."/>
            <person name="Oguri Y."/>
            <person name="Olmstead R.G."/>
            <person name="Onodera N."/>
            <person name="Petersen B.L."/>
            <person name="Pils B."/>
            <person name="Prigge M."/>
            <person name="Rensing S.A."/>
            <person name="Riano-Pachon D.M."/>
            <person name="Roberts A.W."/>
            <person name="Sato Y."/>
            <person name="Scheller H.V."/>
            <person name="Schulz B."/>
            <person name="Schulz C."/>
            <person name="Shakirov E.V."/>
            <person name="Shibagaki N."/>
            <person name="Shinohara N."/>
            <person name="Shippen D.E."/>
            <person name="Soerensen I."/>
            <person name="Sotooka R."/>
            <person name="Sugimoto N."/>
            <person name="Sugita M."/>
            <person name="Sumikawa N."/>
            <person name="Tanurdzic M."/>
            <person name="Theissen G."/>
            <person name="Ulvskov P."/>
            <person name="Wakazuki S."/>
            <person name="Weng J.K."/>
            <person name="Willats W.W."/>
            <person name="Wipf D."/>
            <person name="Wolf P.G."/>
            <person name="Yang L."/>
            <person name="Zimmer A.D."/>
            <person name="Zhu Q."/>
            <person name="Mitros T."/>
            <person name="Hellsten U."/>
            <person name="Loque D."/>
            <person name="Otillar R."/>
            <person name="Salamov A."/>
            <person name="Schmutz J."/>
            <person name="Shapiro H."/>
            <person name="Lindquist E."/>
            <person name="Lucas S."/>
            <person name="Rokhsar D."/>
            <person name="Grigoriev I.V."/>
        </authorList>
    </citation>
    <scope>NUCLEOTIDE SEQUENCE [LARGE SCALE GENOMIC DNA]</scope>
</reference>
<dbReference type="PANTHER" id="PTHR20884:SF8">
    <property type="entry name" value="GDP-D-GLUCOSE PHOSPHORYLASE 1"/>
    <property type="match status" value="1"/>
</dbReference>
<dbReference type="PANTHER" id="PTHR20884">
    <property type="entry name" value="GDP-D-GLUCOSE PHOSPHORYLASE 1"/>
    <property type="match status" value="1"/>
</dbReference>
<dbReference type="OMA" id="RRIFLMP"/>
<evidence type="ECO:0000256" key="12">
    <source>
        <dbReference type="ARBA" id="ARBA00022801"/>
    </source>
</evidence>
<dbReference type="EC" id="2.7.7.78" evidence="5"/>
<evidence type="ECO:0000256" key="7">
    <source>
        <dbReference type="ARBA" id="ARBA00022490"/>
    </source>
</evidence>
<dbReference type="AlphaFoldDB" id="D8QQH0"/>
<keyword evidence="11" id="KW-0547">Nucleotide-binding</keyword>
<accession>D8QQH0</accession>
<evidence type="ECO:0000256" key="3">
    <source>
        <dbReference type="ARBA" id="ARBA00004496"/>
    </source>
</evidence>
<evidence type="ECO:0000313" key="16">
    <source>
        <dbReference type="Proteomes" id="UP000001514"/>
    </source>
</evidence>
<dbReference type="GO" id="GO:0080048">
    <property type="term" value="F:GDP-D-glucose phosphorylase activity"/>
    <property type="evidence" value="ECO:0000318"/>
    <property type="project" value="GO_Central"/>
</dbReference>
<keyword evidence="12" id="KW-0378">Hydrolase</keyword>
<dbReference type="GO" id="GO:0005737">
    <property type="term" value="C:cytoplasm"/>
    <property type="evidence" value="ECO:0000318"/>
    <property type="project" value="GO_Central"/>
</dbReference>
<evidence type="ECO:0000256" key="6">
    <source>
        <dbReference type="ARBA" id="ARBA00018857"/>
    </source>
</evidence>
<dbReference type="OrthoDB" id="417175at2759"/>
<organism evidence="16">
    <name type="scientific">Selaginella moellendorffii</name>
    <name type="common">Spikemoss</name>
    <dbReference type="NCBI Taxonomy" id="88036"/>
    <lineage>
        <taxon>Eukaryota</taxon>
        <taxon>Viridiplantae</taxon>
        <taxon>Streptophyta</taxon>
        <taxon>Embryophyta</taxon>
        <taxon>Tracheophyta</taxon>
        <taxon>Lycopodiopsida</taxon>
        <taxon>Selaginellales</taxon>
        <taxon>Selaginellaceae</taxon>
        <taxon>Selaginella</taxon>
    </lineage>
</organism>
<comment type="catalytic activity">
    <reaction evidence="1">
        <text>GDP-alpha-D-glucose + phosphate = alpha-D-glucose 1-phosphate + GDP + H(+)</text>
        <dbReference type="Rhea" id="RHEA:30387"/>
        <dbReference type="ChEBI" id="CHEBI:15378"/>
        <dbReference type="ChEBI" id="CHEBI:43474"/>
        <dbReference type="ChEBI" id="CHEBI:58189"/>
        <dbReference type="ChEBI" id="CHEBI:58601"/>
        <dbReference type="ChEBI" id="CHEBI:62230"/>
        <dbReference type="EC" id="2.7.7.78"/>
    </reaction>
</comment>
<evidence type="ECO:0000256" key="11">
    <source>
        <dbReference type="ARBA" id="ARBA00022741"/>
    </source>
</evidence>
<dbReference type="Pfam" id="PF26216">
    <property type="entry name" value="GDPGP1_C"/>
    <property type="match status" value="1"/>
</dbReference>
<evidence type="ECO:0000256" key="8">
    <source>
        <dbReference type="ARBA" id="ARBA00022658"/>
    </source>
</evidence>
<dbReference type="Proteomes" id="UP000001514">
    <property type="component" value="Unassembled WGS sequence"/>
</dbReference>
<keyword evidence="7" id="KW-0963">Cytoplasm</keyword>
<evidence type="ECO:0000256" key="5">
    <source>
        <dbReference type="ARBA" id="ARBA00012507"/>
    </source>
</evidence>
<name>D8QQH0_SELML</name>
<dbReference type="eggNOG" id="KOG2720">
    <property type="taxonomic scope" value="Eukaryota"/>
</dbReference>
<dbReference type="GO" id="GO:0006006">
    <property type="term" value="P:glucose metabolic process"/>
    <property type="evidence" value="ECO:0000318"/>
    <property type="project" value="GO_Central"/>
</dbReference>
<evidence type="ECO:0000256" key="4">
    <source>
        <dbReference type="ARBA" id="ARBA00006451"/>
    </source>
</evidence>
<dbReference type="InterPro" id="IPR026506">
    <property type="entry name" value="GDPGP"/>
</dbReference>
<dbReference type="GO" id="GO:0000166">
    <property type="term" value="F:nucleotide binding"/>
    <property type="evidence" value="ECO:0007669"/>
    <property type="project" value="UniProtKB-KW"/>
</dbReference>
<dbReference type="Pfam" id="PF26217">
    <property type="entry name" value="GDPGP1_N"/>
    <property type="match status" value="1"/>
</dbReference>
<evidence type="ECO:0000256" key="2">
    <source>
        <dbReference type="ARBA" id="ARBA00003049"/>
    </source>
</evidence>
<evidence type="ECO:0000256" key="9">
    <source>
        <dbReference type="ARBA" id="ARBA00022679"/>
    </source>
</evidence>
<dbReference type="InParanoid" id="D8QQH0"/>
<dbReference type="GO" id="GO:0016787">
    <property type="term" value="F:hydrolase activity"/>
    <property type="evidence" value="ECO:0007669"/>
    <property type="project" value="UniProtKB-KW"/>
</dbReference>
<dbReference type="InterPro" id="IPR058865">
    <property type="entry name" value="GDPGP1_C"/>
</dbReference>
<evidence type="ECO:0000313" key="15">
    <source>
        <dbReference type="EMBL" id="EFJ38457.1"/>
    </source>
</evidence>
<keyword evidence="16" id="KW-1185">Reference proteome</keyword>
<evidence type="ECO:0000256" key="1">
    <source>
        <dbReference type="ARBA" id="ARBA00000063"/>
    </source>
</evidence>